<protein>
    <recommendedName>
        <fullName evidence="1">Ubiquitin-like domain-containing protein</fullName>
    </recommendedName>
</protein>
<evidence type="ECO:0000313" key="3">
    <source>
        <dbReference type="Proteomes" id="UP000005207"/>
    </source>
</evidence>
<dbReference type="SUPFAM" id="SSF54236">
    <property type="entry name" value="Ubiquitin-like"/>
    <property type="match status" value="1"/>
</dbReference>
<dbReference type="Ensembl" id="ENSONIT00000061691.1">
    <property type="protein sequence ID" value="ENSONIP00000039965.1"/>
    <property type="gene ID" value="ENSONIG00000032003.1"/>
</dbReference>
<dbReference type="PROSITE" id="PS50053">
    <property type="entry name" value="UBIQUITIN_2"/>
    <property type="match status" value="1"/>
</dbReference>
<dbReference type="AlphaFoldDB" id="A0A669BZI7"/>
<reference evidence="2" key="3">
    <citation type="submission" date="2025-09" db="UniProtKB">
        <authorList>
            <consortium name="Ensembl"/>
        </authorList>
    </citation>
    <scope>IDENTIFICATION</scope>
</reference>
<sequence length="107" mass="12293">MRLSVASCGKNKTKHKIMGKIHQVKVFGIDRELKVIDLCDSEEMMKKMTVRDLKKKVVERFPGPTDDLQMIFANHRLDDENELLYKYGIQHLSVIQLVVRLNGGLPA</sequence>
<keyword evidence="3" id="KW-1185">Reference proteome</keyword>
<reference evidence="2" key="2">
    <citation type="submission" date="2025-08" db="UniProtKB">
        <authorList>
            <consortium name="Ensembl"/>
        </authorList>
    </citation>
    <scope>IDENTIFICATION</scope>
</reference>
<accession>A0A669BZI7</accession>
<organism evidence="2 3">
    <name type="scientific">Oreochromis niloticus</name>
    <name type="common">Nile tilapia</name>
    <name type="synonym">Tilapia nilotica</name>
    <dbReference type="NCBI Taxonomy" id="8128"/>
    <lineage>
        <taxon>Eukaryota</taxon>
        <taxon>Metazoa</taxon>
        <taxon>Chordata</taxon>
        <taxon>Craniata</taxon>
        <taxon>Vertebrata</taxon>
        <taxon>Euteleostomi</taxon>
        <taxon>Actinopterygii</taxon>
        <taxon>Neopterygii</taxon>
        <taxon>Teleostei</taxon>
        <taxon>Neoteleostei</taxon>
        <taxon>Acanthomorphata</taxon>
        <taxon>Ovalentaria</taxon>
        <taxon>Cichlomorphae</taxon>
        <taxon>Cichliformes</taxon>
        <taxon>Cichlidae</taxon>
        <taxon>African cichlids</taxon>
        <taxon>Pseudocrenilabrinae</taxon>
        <taxon>Oreochromini</taxon>
        <taxon>Oreochromis</taxon>
    </lineage>
</organism>
<evidence type="ECO:0000259" key="1">
    <source>
        <dbReference type="PROSITE" id="PS50053"/>
    </source>
</evidence>
<proteinExistence type="predicted"/>
<dbReference type="CDD" id="cd17039">
    <property type="entry name" value="Ubl_ubiquitin_like"/>
    <property type="match status" value="1"/>
</dbReference>
<dbReference type="Gene3D" id="3.10.20.90">
    <property type="entry name" value="Phosphatidylinositol 3-kinase Catalytic Subunit, Chain A, domain 1"/>
    <property type="match status" value="1"/>
</dbReference>
<dbReference type="InterPro" id="IPR000626">
    <property type="entry name" value="Ubiquitin-like_dom"/>
</dbReference>
<name>A0A669BZI7_ORENI</name>
<dbReference type="Proteomes" id="UP000005207">
    <property type="component" value="Linkage group LG3"/>
</dbReference>
<reference evidence="3" key="1">
    <citation type="submission" date="2012-01" db="EMBL/GenBank/DDBJ databases">
        <title>The Genome Sequence of Oreochromis niloticus (Nile Tilapia).</title>
        <authorList>
            <consortium name="Broad Institute Genome Assembly Team"/>
            <consortium name="Broad Institute Sequencing Platform"/>
            <person name="Di Palma F."/>
            <person name="Johnson J."/>
            <person name="Lander E.S."/>
            <person name="Lindblad-Toh K."/>
        </authorList>
    </citation>
    <scope>NUCLEOTIDE SEQUENCE [LARGE SCALE GENOMIC DNA]</scope>
</reference>
<dbReference type="Pfam" id="PF00240">
    <property type="entry name" value="ubiquitin"/>
    <property type="match status" value="1"/>
</dbReference>
<dbReference type="GeneTree" id="ENSGT01140000283510"/>
<dbReference type="InterPro" id="IPR029071">
    <property type="entry name" value="Ubiquitin-like_domsf"/>
</dbReference>
<dbReference type="OMA" id="YGITHKS"/>
<evidence type="ECO:0000313" key="2">
    <source>
        <dbReference type="Ensembl" id="ENSONIP00000039965.1"/>
    </source>
</evidence>
<dbReference type="InParanoid" id="A0A669BZI7"/>
<feature type="domain" description="Ubiquitin-like" evidence="1">
    <location>
        <begin position="43"/>
        <end position="104"/>
    </location>
</feature>